<evidence type="ECO:0000256" key="3">
    <source>
        <dbReference type="ARBA" id="ARBA00022490"/>
    </source>
</evidence>
<dbReference type="InterPro" id="IPR039924">
    <property type="entry name" value="ICln/Lot5/Saf5"/>
</dbReference>
<evidence type="ECO:0000256" key="1">
    <source>
        <dbReference type="ARBA" id="ARBA00004123"/>
    </source>
</evidence>
<keyword evidence="4" id="KW-0539">Nucleus</keyword>
<proteinExistence type="predicted"/>
<organism evidence="6 7">
    <name type="scientific">Leucocoprinus birnbaumii</name>
    <dbReference type="NCBI Taxonomy" id="56174"/>
    <lineage>
        <taxon>Eukaryota</taxon>
        <taxon>Fungi</taxon>
        <taxon>Dikarya</taxon>
        <taxon>Basidiomycota</taxon>
        <taxon>Agaricomycotina</taxon>
        <taxon>Agaricomycetes</taxon>
        <taxon>Agaricomycetidae</taxon>
        <taxon>Agaricales</taxon>
        <taxon>Agaricineae</taxon>
        <taxon>Agaricaceae</taxon>
        <taxon>Leucocoprinus</taxon>
    </lineage>
</organism>
<dbReference type="Pfam" id="PF03517">
    <property type="entry name" value="Voldacs"/>
    <property type="match status" value="1"/>
</dbReference>
<feature type="region of interest" description="Disordered" evidence="5">
    <location>
        <begin position="207"/>
        <end position="234"/>
    </location>
</feature>
<evidence type="ECO:0000256" key="5">
    <source>
        <dbReference type="SAM" id="MobiDB-lite"/>
    </source>
</evidence>
<keyword evidence="3" id="KW-0963">Cytoplasm</keyword>
<dbReference type="GO" id="GO:0045292">
    <property type="term" value="P:mRNA cis splicing, via spliceosome"/>
    <property type="evidence" value="ECO:0007669"/>
    <property type="project" value="TreeGrafter"/>
</dbReference>
<dbReference type="GO" id="GO:0005829">
    <property type="term" value="C:cytosol"/>
    <property type="evidence" value="ECO:0007669"/>
    <property type="project" value="TreeGrafter"/>
</dbReference>
<dbReference type="InterPro" id="IPR011993">
    <property type="entry name" value="PH-like_dom_sf"/>
</dbReference>
<dbReference type="Gene3D" id="2.30.29.30">
    <property type="entry name" value="Pleckstrin-homology domain (PH domain)/Phosphotyrosine-binding domain (PTB)"/>
    <property type="match status" value="1"/>
</dbReference>
<dbReference type="GO" id="GO:0034715">
    <property type="term" value="C:pICln-Sm protein complex"/>
    <property type="evidence" value="ECO:0007669"/>
    <property type="project" value="TreeGrafter"/>
</dbReference>
<dbReference type="Proteomes" id="UP001213000">
    <property type="component" value="Unassembled WGS sequence"/>
</dbReference>
<sequence>MPAIHPITSVPAYSSQEEYASIVASTPTSFNDIPAVIKHKEDNVTVAVDPPIPELSGDGLKGTLYVLTSVLVFFSASGRGFQVEYPSITLHAVSRGESGPSIYCQLDETHEQQNGVGEEEYSDMRELSIIPSSPDSLEKIFKALSECASLHPDNDADEDDGLDDAFIDPSTANFETFTGGEDEELSEVGRAALAHLESIIYNPFEDAEDKPAHATGGVEEQNAEAVKKSNGTDS</sequence>
<dbReference type="AlphaFoldDB" id="A0AAD5YR92"/>
<evidence type="ECO:0000313" key="6">
    <source>
        <dbReference type="EMBL" id="KAJ3567851.1"/>
    </source>
</evidence>
<dbReference type="GO" id="GO:0005681">
    <property type="term" value="C:spliceosomal complex"/>
    <property type="evidence" value="ECO:0007669"/>
    <property type="project" value="TreeGrafter"/>
</dbReference>
<evidence type="ECO:0000256" key="4">
    <source>
        <dbReference type="ARBA" id="ARBA00023242"/>
    </source>
</evidence>
<gene>
    <name evidence="6" type="ORF">NP233_g6089</name>
</gene>
<dbReference type="PANTHER" id="PTHR21399:SF0">
    <property type="entry name" value="METHYLOSOME SUBUNIT PICLN"/>
    <property type="match status" value="1"/>
</dbReference>
<evidence type="ECO:0000313" key="7">
    <source>
        <dbReference type="Proteomes" id="UP001213000"/>
    </source>
</evidence>
<dbReference type="GO" id="GO:0000387">
    <property type="term" value="P:spliceosomal snRNP assembly"/>
    <property type="evidence" value="ECO:0007669"/>
    <property type="project" value="TreeGrafter"/>
</dbReference>
<comment type="subcellular location">
    <subcellularLocation>
        <location evidence="2">Cytoplasm</location>
    </subcellularLocation>
    <subcellularLocation>
        <location evidence="1">Nucleus</location>
    </subcellularLocation>
</comment>
<keyword evidence="7" id="KW-1185">Reference proteome</keyword>
<name>A0AAD5YR92_9AGAR</name>
<dbReference type="EMBL" id="JANIEX010000383">
    <property type="protein sequence ID" value="KAJ3567851.1"/>
    <property type="molecule type" value="Genomic_DNA"/>
</dbReference>
<accession>A0AAD5YR92</accession>
<dbReference type="PANTHER" id="PTHR21399">
    <property type="entry name" value="CHLORIDE CONDUCTANCE REGULATORY PROTEIN ICLN"/>
    <property type="match status" value="1"/>
</dbReference>
<evidence type="ECO:0008006" key="8">
    <source>
        <dbReference type="Google" id="ProtNLM"/>
    </source>
</evidence>
<comment type="caution">
    <text evidence="6">The sequence shown here is derived from an EMBL/GenBank/DDBJ whole genome shotgun (WGS) entry which is preliminary data.</text>
</comment>
<protein>
    <recommendedName>
        <fullName evidence="8">Methylosome subunit pICln</fullName>
    </recommendedName>
</protein>
<evidence type="ECO:0000256" key="2">
    <source>
        <dbReference type="ARBA" id="ARBA00004496"/>
    </source>
</evidence>
<reference evidence="6" key="1">
    <citation type="submission" date="2022-07" db="EMBL/GenBank/DDBJ databases">
        <title>Genome Sequence of Leucocoprinus birnbaumii.</title>
        <authorList>
            <person name="Buettner E."/>
        </authorList>
    </citation>
    <scope>NUCLEOTIDE SEQUENCE</scope>
    <source>
        <strain evidence="6">VT141</strain>
    </source>
</reference>